<dbReference type="STRING" id="1802333.A3G03_02745"/>
<accession>A0A1G2P7H3</accession>
<comment type="caution">
    <text evidence="1">The sequence shown here is derived from an EMBL/GenBank/DDBJ whole genome shotgun (WGS) entry which is preliminary data.</text>
</comment>
<gene>
    <name evidence="1" type="ORF">A3G03_02745</name>
</gene>
<evidence type="ECO:0000313" key="1">
    <source>
        <dbReference type="EMBL" id="OHA43572.1"/>
    </source>
</evidence>
<proteinExistence type="predicted"/>
<protein>
    <submittedName>
        <fullName evidence="1">Uncharacterized protein</fullName>
    </submittedName>
</protein>
<sequence>MDFPHKPDLMGICFLDFDESNKPSFTNINKFDFSDETKNLLRNDFSLNNFLDKFAHLVNLKS</sequence>
<organism evidence="1 2">
    <name type="scientific">Candidatus Taylorbacteria bacterium RIFCSPLOWO2_12_FULL_44_15c</name>
    <dbReference type="NCBI Taxonomy" id="1802333"/>
    <lineage>
        <taxon>Bacteria</taxon>
        <taxon>Candidatus Tayloriibacteriota</taxon>
    </lineage>
</organism>
<dbReference type="Proteomes" id="UP000176355">
    <property type="component" value="Unassembled WGS sequence"/>
</dbReference>
<dbReference type="EMBL" id="MHSL01000022">
    <property type="protein sequence ID" value="OHA43572.1"/>
    <property type="molecule type" value="Genomic_DNA"/>
</dbReference>
<evidence type="ECO:0000313" key="2">
    <source>
        <dbReference type="Proteomes" id="UP000176355"/>
    </source>
</evidence>
<dbReference type="AlphaFoldDB" id="A0A1G2P7H3"/>
<reference evidence="1 2" key="1">
    <citation type="journal article" date="2016" name="Nat. Commun.">
        <title>Thousands of microbial genomes shed light on interconnected biogeochemical processes in an aquifer system.</title>
        <authorList>
            <person name="Anantharaman K."/>
            <person name="Brown C.T."/>
            <person name="Hug L.A."/>
            <person name="Sharon I."/>
            <person name="Castelle C.J."/>
            <person name="Probst A.J."/>
            <person name="Thomas B.C."/>
            <person name="Singh A."/>
            <person name="Wilkins M.J."/>
            <person name="Karaoz U."/>
            <person name="Brodie E.L."/>
            <person name="Williams K.H."/>
            <person name="Hubbard S.S."/>
            <person name="Banfield J.F."/>
        </authorList>
    </citation>
    <scope>NUCLEOTIDE SEQUENCE [LARGE SCALE GENOMIC DNA]</scope>
</reference>
<name>A0A1G2P7H3_9BACT</name>